<dbReference type="OrthoDB" id="10327373at2759"/>
<evidence type="ECO:0000313" key="1">
    <source>
        <dbReference type="EMBL" id="RCH78677.1"/>
    </source>
</evidence>
<gene>
    <name evidence="1" type="ORF">CU097_002586</name>
</gene>
<dbReference type="AlphaFoldDB" id="A0A367ILV0"/>
<name>A0A367ILV0_RHIAZ</name>
<feature type="non-terminal residue" evidence="1">
    <location>
        <position position="97"/>
    </location>
</feature>
<dbReference type="EMBL" id="PJQL01004990">
    <property type="protein sequence ID" value="RCH78677.1"/>
    <property type="molecule type" value="Genomic_DNA"/>
</dbReference>
<reference evidence="1 2" key="1">
    <citation type="journal article" date="2018" name="G3 (Bethesda)">
        <title>Phylogenetic and Phylogenomic Definition of Rhizopus Species.</title>
        <authorList>
            <person name="Gryganskyi A.P."/>
            <person name="Golan J."/>
            <person name="Dolatabadi S."/>
            <person name="Mondo S."/>
            <person name="Robb S."/>
            <person name="Idnurm A."/>
            <person name="Muszewska A."/>
            <person name="Steczkiewicz K."/>
            <person name="Masonjones S."/>
            <person name="Liao H.L."/>
            <person name="Gajdeczka M.T."/>
            <person name="Anike F."/>
            <person name="Vuek A."/>
            <person name="Anishchenko I.M."/>
            <person name="Voigt K."/>
            <person name="de Hoog G.S."/>
            <person name="Smith M.E."/>
            <person name="Heitman J."/>
            <person name="Vilgalys R."/>
            <person name="Stajich J.E."/>
        </authorList>
    </citation>
    <scope>NUCLEOTIDE SEQUENCE [LARGE SCALE GENOMIC DNA]</scope>
    <source>
        <strain evidence="1 2">CBS 357.93</strain>
    </source>
</reference>
<accession>A0A367ILV0</accession>
<proteinExistence type="predicted"/>
<evidence type="ECO:0000313" key="2">
    <source>
        <dbReference type="Proteomes" id="UP000252139"/>
    </source>
</evidence>
<dbReference type="Proteomes" id="UP000252139">
    <property type="component" value="Unassembled WGS sequence"/>
</dbReference>
<comment type="caution">
    <text evidence="1">The sequence shown here is derived from an EMBL/GenBank/DDBJ whole genome shotgun (WGS) entry which is preliminary data.</text>
</comment>
<feature type="non-terminal residue" evidence="1">
    <location>
        <position position="1"/>
    </location>
</feature>
<organism evidence="1 2">
    <name type="scientific">Rhizopus azygosporus</name>
    <name type="common">Rhizopus microsporus var. azygosporus</name>
    <dbReference type="NCBI Taxonomy" id="86630"/>
    <lineage>
        <taxon>Eukaryota</taxon>
        <taxon>Fungi</taxon>
        <taxon>Fungi incertae sedis</taxon>
        <taxon>Mucoromycota</taxon>
        <taxon>Mucoromycotina</taxon>
        <taxon>Mucoromycetes</taxon>
        <taxon>Mucorales</taxon>
        <taxon>Mucorineae</taxon>
        <taxon>Rhizopodaceae</taxon>
        <taxon>Rhizopus</taxon>
    </lineage>
</organism>
<protein>
    <submittedName>
        <fullName evidence="1">Uncharacterized protein</fullName>
    </submittedName>
</protein>
<keyword evidence="2" id="KW-1185">Reference proteome</keyword>
<sequence length="97" mass="10937">RSDSFSPAKHEAFAKNIENMVRTAGDYGLTFKTLLSAIDKVQNDHDWKVTSHTINGGGKLRYMGKPDLGRLCWEGVKWTYVSIGPVENYLFDTSIIQ</sequence>